<comment type="caution">
    <text evidence="6">The sequence shown here is derived from an EMBL/GenBank/DDBJ whole genome shotgun (WGS) entry which is preliminary data.</text>
</comment>
<feature type="domain" description="RNA-binding S4" evidence="5">
    <location>
        <begin position="1"/>
        <end position="62"/>
    </location>
</feature>
<keyword evidence="3" id="KW-0694">RNA-binding</keyword>
<dbReference type="CDD" id="cd00165">
    <property type="entry name" value="S4"/>
    <property type="match status" value="1"/>
</dbReference>
<dbReference type="InterPro" id="IPR006145">
    <property type="entry name" value="PsdUridine_synth_RsuA/RluA"/>
</dbReference>
<dbReference type="InterPro" id="IPR020103">
    <property type="entry name" value="PsdUridine_synth_cat_dom_sf"/>
</dbReference>
<proteinExistence type="inferred from homology"/>
<dbReference type="EC" id="5.4.99.-" evidence="4"/>
<evidence type="ECO:0000313" key="7">
    <source>
        <dbReference type="Proteomes" id="UP000886857"/>
    </source>
</evidence>
<dbReference type="Pfam" id="PF00849">
    <property type="entry name" value="PseudoU_synth_2"/>
    <property type="match status" value="1"/>
</dbReference>
<dbReference type="PROSITE" id="PS50889">
    <property type="entry name" value="S4"/>
    <property type="match status" value="1"/>
</dbReference>
<dbReference type="CDD" id="cd02870">
    <property type="entry name" value="PseudoU_synth_RsuA_like"/>
    <property type="match status" value="1"/>
</dbReference>
<evidence type="ECO:0000313" key="6">
    <source>
        <dbReference type="EMBL" id="HIU99211.1"/>
    </source>
</evidence>
<dbReference type="GO" id="GO:0000455">
    <property type="term" value="P:enzyme-directed rRNA pseudouridine synthesis"/>
    <property type="evidence" value="ECO:0007669"/>
    <property type="project" value="UniProtKB-ARBA"/>
</dbReference>
<dbReference type="Gene3D" id="3.30.70.1560">
    <property type="entry name" value="Alpha-L RNA-binding motif"/>
    <property type="match status" value="1"/>
</dbReference>
<evidence type="ECO:0000256" key="4">
    <source>
        <dbReference type="RuleBase" id="RU003887"/>
    </source>
</evidence>
<reference evidence="6" key="2">
    <citation type="journal article" date="2021" name="PeerJ">
        <title>Extensive microbial diversity within the chicken gut microbiome revealed by metagenomics and culture.</title>
        <authorList>
            <person name="Gilroy R."/>
            <person name="Ravi A."/>
            <person name="Getino M."/>
            <person name="Pursley I."/>
            <person name="Horton D.L."/>
            <person name="Alikhan N.F."/>
            <person name="Baker D."/>
            <person name="Gharbi K."/>
            <person name="Hall N."/>
            <person name="Watson M."/>
            <person name="Adriaenssens E.M."/>
            <person name="Foster-Nyarko E."/>
            <person name="Jarju S."/>
            <person name="Secka A."/>
            <person name="Antonio M."/>
            <person name="Oren A."/>
            <person name="Chaudhuri R.R."/>
            <person name="La Ragione R."/>
            <person name="Hildebrand F."/>
            <person name="Pallen M.J."/>
        </authorList>
    </citation>
    <scope>NUCLEOTIDE SEQUENCE</scope>
    <source>
        <strain evidence="6">10406</strain>
    </source>
</reference>
<dbReference type="InterPro" id="IPR050343">
    <property type="entry name" value="RsuA_PseudoU_synthase"/>
</dbReference>
<dbReference type="InterPro" id="IPR002942">
    <property type="entry name" value="S4_RNA-bd"/>
</dbReference>
<accession>A0A9D1NAP3</accession>
<dbReference type="Proteomes" id="UP000886857">
    <property type="component" value="Unassembled WGS sequence"/>
</dbReference>
<gene>
    <name evidence="6" type="ORF">IAC73_05160</name>
</gene>
<protein>
    <recommendedName>
        <fullName evidence="4">Pseudouridine synthase</fullName>
        <ecNumber evidence="4">5.4.99.-</ecNumber>
    </recommendedName>
</protein>
<dbReference type="InterPro" id="IPR000748">
    <property type="entry name" value="PsdUridine_synth_RsuA/RluB/E/F"/>
</dbReference>
<reference evidence="6" key="1">
    <citation type="submission" date="2020-10" db="EMBL/GenBank/DDBJ databases">
        <authorList>
            <person name="Gilroy R."/>
        </authorList>
    </citation>
    <scope>NUCLEOTIDE SEQUENCE</scope>
    <source>
        <strain evidence="6">10406</strain>
    </source>
</reference>
<evidence type="ECO:0000259" key="5">
    <source>
        <dbReference type="SMART" id="SM00363"/>
    </source>
</evidence>
<dbReference type="InterPro" id="IPR018496">
    <property type="entry name" value="PsdUridine_synth_RsuA/RluB_CS"/>
</dbReference>
<dbReference type="AlphaFoldDB" id="A0A9D1NAP3"/>
<dbReference type="EMBL" id="DVOE01000077">
    <property type="protein sequence ID" value="HIU99211.1"/>
    <property type="molecule type" value="Genomic_DNA"/>
</dbReference>
<sequence>MRLNKYIAECGVCSRRKADELIAAGRVTVNKKAVSDLGAAVDPERDTVFVDGKKIVPATHYEYLMFNKPKGCVTTVSDEKGRRTVYDYIGRERRLVPVGRLDYDSEGLLLFTDDGELVHKLTHPSSEIPKTYIVKIEGGIDEGDLAVLRRGVVVDGVRFGKSKVRLLAEEDGMSRLEVIITEGKNREIRRMFAAVEKNVVFLKRTAIGALRLGGLSRGASRELSEAEVQYLKSL</sequence>
<dbReference type="PANTHER" id="PTHR47683:SF2">
    <property type="entry name" value="RNA-BINDING S4 DOMAIN-CONTAINING PROTEIN"/>
    <property type="match status" value="1"/>
</dbReference>
<dbReference type="SUPFAM" id="SSF55120">
    <property type="entry name" value="Pseudouridine synthase"/>
    <property type="match status" value="1"/>
</dbReference>
<name>A0A9D1NAP3_9FIRM</name>
<keyword evidence="2 4" id="KW-0413">Isomerase</keyword>
<dbReference type="Gene3D" id="3.30.70.580">
    <property type="entry name" value="Pseudouridine synthase I, catalytic domain, N-terminal subdomain"/>
    <property type="match status" value="1"/>
</dbReference>
<dbReference type="GO" id="GO:0120159">
    <property type="term" value="F:rRNA pseudouridine synthase activity"/>
    <property type="evidence" value="ECO:0007669"/>
    <property type="project" value="UniProtKB-ARBA"/>
</dbReference>
<evidence type="ECO:0000256" key="1">
    <source>
        <dbReference type="ARBA" id="ARBA00008348"/>
    </source>
</evidence>
<dbReference type="InterPro" id="IPR036986">
    <property type="entry name" value="S4_RNA-bd_sf"/>
</dbReference>
<evidence type="ECO:0000256" key="3">
    <source>
        <dbReference type="PROSITE-ProRule" id="PRU00182"/>
    </source>
</evidence>
<dbReference type="PANTHER" id="PTHR47683">
    <property type="entry name" value="PSEUDOURIDINE SYNTHASE FAMILY PROTEIN-RELATED"/>
    <property type="match status" value="1"/>
</dbReference>
<dbReference type="InterPro" id="IPR020094">
    <property type="entry name" value="TruA/RsuA/RluB/E/F_N"/>
</dbReference>
<comment type="similarity">
    <text evidence="1 4">Belongs to the pseudouridine synthase RsuA family.</text>
</comment>
<dbReference type="SUPFAM" id="SSF55174">
    <property type="entry name" value="Alpha-L RNA-binding motif"/>
    <property type="match status" value="1"/>
</dbReference>
<dbReference type="SMART" id="SM00363">
    <property type="entry name" value="S4"/>
    <property type="match status" value="1"/>
</dbReference>
<dbReference type="Pfam" id="PF01479">
    <property type="entry name" value="S4"/>
    <property type="match status" value="1"/>
</dbReference>
<organism evidence="6 7">
    <name type="scientific">Candidatus Limadaptatus stercoripullorum</name>
    <dbReference type="NCBI Taxonomy" id="2840846"/>
    <lineage>
        <taxon>Bacteria</taxon>
        <taxon>Bacillati</taxon>
        <taxon>Bacillota</taxon>
        <taxon>Clostridia</taxon>
        <taxon>Eubacteriales</taxon>
        <taxon>Candidatus Limadaptatus</taxon>
    </lineage>
</organism>
<dbReference type="FunFam" id="3.10.290.10:FF:000003">
    <property type="entry name" value="Pseudouridine synthase"/>
    <property type="match status" value="1"/>
</dbReference>
<dbReference type="NCBIfam" id="TIGR00093">
    <property type="entry name" value="pseudouridine synthase"/>
    <property type="match status" value="1"/>
</dbReference>
<dbReference type="PROSITE" id="PS01149">
    <property type="entry name" value="PSI_RSU"/>
    <property type="match status" value="1"/>
</dbReference>
<evidence type="ECO:0000256" key="2">
    <source>
        <dbReference type="ARBA" id="ARBA00023235"/>
    </source>
</evidence>
<dbReference type="Gene3D" id="3.10.290.10">
    <property type="entry name" value="RNA-binding S4 domain"/>
    <property type="match status" value="1"/>
</dbReference>
<dbReference type="GO" id="GO:0003723">
    <property type="term" value="F:RNA binding"/>
    <property type="evidence" value="ECO:0007669"/>
    <property type="project" value="UniProtKB-KW"/>
</dbReference>
<dbReference type="InterPro" id="IPR042092">
    <property type="entry name" value="PsdUridine_s_RsuA/RluB/E/F_cat"/>
</dbReference>